<dbReference type="InterPro" id="IPR036736">
    <property type="entry name" value="ACP-like_sf"/>
</dbReference>
<dbReference type="Pfam" id="PF00550">
    <property type="entry name" value="PP-binding"/>
    <property type="match status" value="1"/>
</dbReference>
<dbReference type="Proteomes" id="UP000257039">
    <property type="component" value="Unassembled WGS sequence"/>
</dbReference>
<dbReference type="PROSITE" id="PS50075">
    <property type="entry name" value="CARRIER"/>
    <property type="match status" value="1"/>
</dbReference>
<dbReference type="InterPro" id="IPR009081">
    <property type="entry name" value="PP-bd_ACP"/>
</dbReference>
<name>A0A4P9VRK8_9GAMM</name>
<dbReference type="NCBIfam" id="NF006617">
    <property type="entry name" value="PRK09184.1"/>
    <property type="match status" value="1"/>
</dbReference>
<sequence length="86" mass="9732">MNPLREELKQLIISTLELEDISSSDINSDDPLFTNGLGLDSIDALELGLALKKKYQIKLEANNEQNKKFFYSVNTLAEFIQAQRSV</sequence>
<organism evidence="2 3">
    <name type="scientific">Zooshikella ganghwensis</name>
    <dbReference type="NCBI Taxonomy" id="202772"/>
    <lineage>
        <taxon>Bacteria</taxon>
        <taxon>Pseudomonadati</taxon>
        <taxon>Pseudomonadota</taxon>
        <taxon>Gammaproteobacteria</taxon>
        <taxon>Oceanospirillales</taxon>
        <taxon>Zooshikellaceae</taxon>
        <taxon>Zooshikella</taxon>
    </lineage>
</organism>
<dbReference type="RefSeq" id="WP_027708830.1">
    <property type="nucleotide sequence ID" value="NZ_JAEVHG010000010.1"/>
</dbReference>
<dbReference type="Gene3D" id="1.10.1200.10">
    <property type="entry name" value="ACP-like"/>
    <property type="match status" value="1"/>
</dbReference>
<dbReference type="EMBL" id="NDXW01000001">
    <property type="protein sequence ID" value="RDH45686.1"/>
    <property type="molecule type" value="Genomic_DNA"/>
</dbReference>
<evidence type="ECO:0000313" key="3">
    <source>
        <dbReference type="Proteomes" id="UP000257039"/>
    </source>
</evidence>
<feature type="domain" description="Carrier" evidence="1">
    <location>
        <begin position="2"/>
        <end position="86"/>
    </location>
</feature>
<dbReference type="SUPFAM" id="SSF47336">
    <property type="entry name" value="ACP-like"/>
    <property type="match status" value="1"/>
</dbReference>
<reference evidence="2 3" key="1">
    <citation type="submission" date="2017-04" db="EMBL/GenBank/DDBJ databases">
        <title>Draft genome sequence of Zooshikella ganghwensis VG4 isolated from Red Sea sediments.</title>
        <authorList>
            <person name="Rehman Z."/>
            <person name="Alam I."/>
            <person name="Kamau A."/>
            <person name="Bajic V."/>
            <person name="Leiknes T."/>
        </authorList>
    </citation>
    <scope>NUCLEOTIDE SEQUENCE [LARGE SCALE GENOMIC DNA]</scope>
    <source>
        <strain evidence="2 3">VG4</strain>
    </source>
</reference>
<proteinExistence type="predicted"/>
<dbReference type="AlphaFoldDB" id="A0A4P9VRK8"/>
<comment type="caution">
    <text evidence="2">The sequence shown here is derived from an EMBL/GenBank/DDBJ whole genome shotgun (WGS) entry which is preliminary data.</text>
</comment>
<accession>A0A4P9VRK8</accession>
<keyword evidence="3" id="KW-1185">Reference proteome</keyword>
<gene>
    <name evidence="2" type="ORF">B9G39_20755</name>
</gene>
<evidence type="ECO:0000313" key="2">
    <source>
        <dbReference type="EMBL" id="RDH45686.1"/>
    </source>
</evidence>
<evidence type="ECO:0000259" key="1">
    <source>
        <dbReference type="PROSITE" id="PS50075"/>
    </source>
</evidence>
<protein>
    <submittedName>
        <fullName evidence="2">Acyl carrier protein</fullName>
    </submittedName>
</protein>